<sequence>MKLQLPRSENCDESCEKHAANCMTAATRSMNEGDEEERSVDMCARCVDEPRSDLWRRYQYLIYKSRVLHLAERTFKDILIMKLQLPRSENCDESCEKHAANCMTAATRSMSEGDEEERSVDMCARCVDEPRIDLWCRYQYLIYKSRVLHLAERTFKDVLIMKLQLPRSENCDESCEKHAANCMTAATRSMNEGDEEERSVDMCARCVDEPRSDLWRRYQYLIYKSRVLHLAERTFKDILIMKLQLPRSENCDESCEKHAANCMTAATRSMSEGDEEERSVDMCARCVDEPRIDLWCRYQYLIYKSRVLHLAERTFKDVLIMKLQLPRSENCDESCEKHAANCMTAATRSMNEGDEEERSVDMCARCVDEPRSDLWRRYQYLIYKSRVLHLAERTFKDILIMKLQLPRSENCDESCEKHAANCMTAATRSMSEGDEEERSVDMCARCVDEPRSDLWCRYQYLIYKSRVLHLAERKTDKISNEVVNLTSQTNITKRKKQNKNKTCLKRNDSEIASDSSTNVGSKTLSDHDNSFLSLDSQTAARSLPDLSTRDYDEIILLKESISNLNSQLETAHSEIENLHLENNKMKKEIYEKDNKITTAADYMF</sequence>
<keyword evidence="3" id="KW-1185">Reference proteome</keyword>
<reference evidence="2" key="1">
    <citation type="submission" date="2021-12" db="EMBL/GenBank/DDBJ databases">
        <authorList>
            <person name="King R."/>
        </authorList>
    </citation>
    <scope>NUCLEOTIDE SEQUENCE</scope>
</reference>
<proteinExistence type="predicted"/>
<protein>
    <submittedName>
        <fullName evidence="2">Uncharacterized protein</fullName>
    </submittedName>
</protein>
<dbReference type="EMBL" id="OU893333">
    <property type="protein sequence ID" value="CAG9789299.1"/>
    <property type="molecule type" value="Genomic_DNA"/>
</dbReference>
<feature type="coiled-coil region" evidence="1">
    <location>
        <begin position="561"/>
        <end position="588"/>
    </location>
</feature>
<organism evidence="2 3">
    <name type="scientific">Diatraea saccharalis</name>
    <name type="common">sugarcane borer</name>
    <dbReference type="NCBI Taxonomy" id="40085"/>
    <lineage>
        <taxon>Eukaryota</taxon>
        <taxon>Metazoa</taxon>
        <taxon>Ecdysozoa</taxon>
        <taxon>Arthropoda</taxon>
        <taxon>Hexapoda</taxon>
        <taxon>Insecta</taxon>
        <taxon>Pterygota</taxon>
        <taxon>Neoptera</taxon>
        <taxon>Endopterygota</taxon>
        <taxon>Lepidoptera</taxon>
        <taxon>Glossata</taxon>
        <taxon>Ditrysia</taxon>
        <taxon>Pyraloidea</taxon>
        <taxon>Crambidae</taxon>
        <taxon>Crambinae</taxon>
        <taxon>Diatraea</taxon>
    </lineage>
</organism>
<reference evidence="2" key="2">
    <citation type="submission" date="2022-10" db="EMBL/GenBank/DDBJ databases">
        <authorList>
            <consortium name="ENA_rothamsted_submissions"/>
            <consortium name="culmorum"/>
            <person name="King R."/>
        </authorList>
    </citation>
    <scope>NUCLEOTIDE SEQUENCE</scope>
</reference>
<keyword evidence="1" id="KW-0175">Coiled coil</keyword>
<name>A0A9N9R4C5_9NEOP</name>
<accession>A0A9N9R4C5</accession>
<gene>
    <name evidence="2" type="ORF">DIATSA_LOCUS7045</name>
</gene>
<dbReference type="OrthoDB" id="7490061at2759"/>
<evidence type="ECO:0000313" key="3">
    <source>
        <dbReference type="Proteomes" id="UP001153714"/>
    </source>
</evidence>
<dbReference type="AlphaFoldDB" id="A0A9N9R4C5"/>
<dbReference type="Proteomes" id="UP001153714">
    <property type="component" value="Chromosome 2"/>
</dbReference>
<evidence type="ECO:0000313" key="2">
    <source>
        <dbReference type="EMBL" id="CAG9789299.1"/>
    </source>
</evidence>
<evidence type="ECO:0000256" key="1">
    <source>
        <dbReference type="SAM" id="Coils"/>
    </source>
</evidence>